<name>A0A1V6LY12_9BACT</name>
<protein>
    <submittedName>
        <fullName evidence="1">Uncharacterized protein</fullName>
    </submittedName>
</protein>
<reference evidence="1 2" key="1">
    <citation type="journal article" date="2016" name="Genome Announc.">
        <title>Draft Genome Sequence of the Anaerobic Ammonium-Oxidizing Bacterium 'Candidatus Brocadia sp. 40'.</title>
        <authorList>
            <person name="Ali M."/>
            <person name="Haroon M.F."/>
            <person name="Narita Y."/>
            <person name="Zhang L."/>
            <person name="Rangel Shaw D."/>
            <person name="Okabe S."/>
            <person name="Saikaly P.E."/>
        </authorList>
    </citation>
    <scope>NUCLEOTIDE SEQUENCE [LARGE SCALE GENOMIC DNA]</scope>
    <source>
        <strain evidence="1 2">40</strain>
    </source>
</reference>
<keyword evidence="2" id="KW-1185">Reference proteome</keyword>
<accession>A0A1V6LY12</accession>
<gene>
    <name evidence="1" type="ORF">BIY37_10345</name>
</gene>
<dbReference type="Proteomes" id="UP000242219">
    <property type="component" value="Unassembled WGS sequence"/>
</dbReference>
<dbReference type="AlphaFoldDB" id="A0A1V6LY12"/>
<dbReference type="RefSeq" id="WP_070067751.1">
    <property type="nucleotide sequence ID" value="NZ_MJUW02000108.1"/>
</dbReference>
<dbReference type="EMBL" id="MJUW02000108">
    <property type="protein sequence ID" value="OQD45007.1"/>
    <property type="molecule type" value="Genomic_DNA"/>
</dbReference>
<evidence type="ECO:0000313" key="2">
    <source>
        <dbReference type="Proteomes" id="UP000242219"/>
    </source>
</evidence>
<sequence length="62" mass="7099">MFFAEFWKTRTNDRDKPLECVSWNDAISLLQLSEQKGGVSPVYTINDDTVNTDFSAKRITVV</sequence>
<evidence type="ECO:0000313" key="1">
    <source>
        <dbReference type="EMBL" id="OQD45007.1"/>
    </source>
</evidence>
<proteinExistence type="predicted"/>
<comment type="caution">
    <text evidence="1">The sequence shown here is derived from an EMBL/GenBank/DDBJ whole genome shotgun (WGS) entry which is preliminary data.</text>
</comment>
<organism evidence="1 2">
    <name type="scientific">Candidatus Brocadia sapporoensis</name>
    <dbReference type="NCBI Taxonomy" id="392547"/>
    <lineage>
        <taxon>Bacteria</taxon>
        <taxon>Pseudomonadati</taxon>
        <taxon>Planctomycetota</taxon>
        <taxon>Candidatus Brocadiia</taxon>
        <taxon>Candidatus Brocadiales</taxon>
        <taxon>Candidatus Brocadiaceae</taxon>
        <taxon>Candidatus Brocadia</taxon>
    </lineage>
</organism>